<dbReference type="InterPro" id="IPR006186">
    <property type="entry name" value="Ser/Thr-sp_prot-phosphatase"/>
</dbReference>
<feature type="domain" description="Serine/threonine specific protein phosphatases" evidence="3">
    <location>
        <begin position="292"/>
        <end position="297"/>
    </location>
</feature>
<proteinExistence type="inferred from homology"/>
<dbReference type="PRINTS" id="PR00114">
    <property type="entry name" value="STPHPHTASE"/>
</dbReference>
<dbReference type="PANTHER" id="PTHR11668">
    <property type="entry name" value="SERINE/THREONINE PROTEIN PHOSPHATASE"/>
    <property type="match status" value="1"/>
</dbReference>
<reference evidence="4" key="1">
    <citation type="submission" date="2022-12" db="EMBL/GenBank/DDBJ databases">
        <title>Genome assemblies of Blomia tropicalis.</title>
        <authorList>
            <person name="Cui Y."/>
        </authorList>
    </citation>
    <scope>NUCLEOTIDE SEQUENCE</scope>
    <source>
        <tissue evidence="4">Adult mites</tissue>
    </source>
</reference>
<evidence type="ECO:0000259" key="3">
    <source>
        <dbReference type="PROSITE" id="PS00125"/>
    </source>
</evidence>
<dbReference type="Proteomes" id="UP001142055">
    <property type="component" value="Chromosome 2"/>
</dbReference>
<comment type="catalytic activity">
    <reaction evidence="1">
        <text>O-phospho-L-threonyl-[protein] + H2O = L-threonyl-[protein] + phosphate</text>
        <dbReference type="Rhea" id="RHEA:47004"/>
        <dbReference type="Rhea" id="RHEA-COMP:11060"/>
        <dbReference type="Rhea" id="RHEA-COMP:11605"/>
        <dbReference type="ChEBI" id="CHEBI:15377"/>
        <dbReference type="ChEBI" id="CHEBI:30013"/>
        <dbReference type="ChEBI" id="CHEBI:43474"/>
        <dbReference type="ChEBI" id="CHEBI:61977"/>
        <dbReference type="EC" id="3.1.3.16"/>
    </reaction>
</comment>
<keyword evidence="1" id="KW-0378">Hydrolase</keyword>
<dbReference type="EC" id="3.1.3.16" evidence="1"/>
<dbReference type="InterPro" id="IPR029052">
    <property type="entry name" value="Metallo-depent_PP-like"/>
</dbReference>
<comment type="caution">
    <text evidence="4">The sequence shown here is derived from an EMBL/GenBank/DDBJ whole genome shotgun (WGS) entry which is preliminary data.</text>
</comment>
<protein>
    <recommendedName>
        <fullName evidence="1">Serine/threonine-protein phosphatase</fullName>
        <ecNumber evidence="1">3.1.3.16</ecNumber>
    </recommendedName>
</protein>
<accession>A0A9Q0M6L7</accession>
<dbReference type="SUPFAM" id="SSF56300">
    <property type="entry name" value="Metallo-dependent phosphatases"/>
    <property type="match status" value="1"/>
</dbReference>
<dbReference type="GO" id="GO:0005737">
    <property type="term" value="C:cytoplasm"/>
    <property type="evidence" value="ECO:0007669"/>
    <property type="project" value="TreeGrafter"/>
</dbReference>
<dbReference type="PROSITE" id="PS00125">
    <property type="entry name" value="SER_THR_PHOSPHATASE"/>
    <property type="match status" value="1"/>
</dbReference>
<gene>
    <name evidence="4" type="ORF">RDWZM_004704</name>
</gene>
<dbReference type="CDD" id="cd00144">
    <property type="entry name" value="MPP_PPP_family"/>
    <property type="match status" value="1"/>
</dbReference>
<dbReference type="SMART" id="SM00156">
    <property type="entry name" value="PP2Ac"/>
    <property type="match status" value="1"/>
</dbReference>
<feature type="region of interest" description="Disordered" evidence="2">
    <location>
        <begin position="1"/>
        <end position="27"/>
    </location>
</feature>
<dbReference type="Gene3D" id="3.60.21.10">
    <property type="match status" value="1"/>
</dbReference>
<dbReference type="InterPro" id="IPR050341">
    <property type="entry name" value="PP1_catalytic_subunit"/>
</dbReference>
<comment type="similarity">
    <text evidence="1">Belongs to the PPP phosphatase family.</text>
</comment>
<dbReference type="InterPro" id="IPR004843">
    <property type="entry name" value="Calcineurin-like_PHP"/>
</dbReference>
<evidence type="ECO:0000313" key="5">
    <source>
        <dbReference type="Proteomes" id="UP001142055"/>
    </source>
</evidence>
<evidence type="ECO:0000256" key="1">
    <source>
        <dbReference type="RuleBase" id="RU004273"/>
    </source>
</evidence>
<evidence type="ECO:0000313" key="4">
    <source>
        <dbReference type="EMBL" id="KAJ6218892.1"/>
    </source>
</evidence>
<dbReference type="Pfam" id="PF00149">
    <property type="entry name" value="Metallophos"/>
    <property type="match status" value="1"/>
</dbReference>
<organism evidence="4 5">
    <name type="scientific">Blomia tropicalis</name>
    <name type="common">Mite</name>
    <dbReference type="NCBI Taxonomy" id="40697"/>
    <lineage>
        <taxon>Eukaryota</taxon>
        <taxon>Metazoa</taxon>
        <taxon>Ecdysozoa</taxon>
        <taxon>Arthropoda</taxon>
        <taxon>Chelicerata</taxon>
        <taxon>Arachnida</taxon>
        <taxon>Acari</taxon>
        <taxon>Acariformes</taxon>
        <taxon>Sarcoptiformes</taxon>
        <taxon>Astigmata</taxon>
        <taxon>Glycyphagoidea</taxon>
        <taxon>Echimyopodidae</taxon>
        <taxon>Blomia</taxon>
    </lineage>
</organism>
<dbReference type="PANTHER" id="PTHR11668:SF496">
    <property type="entry name" value="SERINE_THREONINE-PROTEIN PHOSPHATASE"/>
    <property type="match status" value="1"/>
</dbReference>
<dbReference type="AlphaFoldDB" id="A0A9Q0M6L7"/>
<dbReference type="GO" id="GO:0005634">
    <property type="term" value="C:nucleus"/>
    <property type="evidence" value="ECO:0007669"/>
    <property type="project" value="TreeGrafter"/>
</dbReference>
<dbReference type="GO" id="GO:0004722">
    <property type="term" value="F:protein serine/threonine phosphatase activity"/>
    <property type="evidence" value="ECO:0007669"/>
    <property type="project" value="UniProtKB-EC"/>
</dbReference>
<name>A0A9Q0M6L7_BLOTA</name>
<sequence length="546" mass="62846">MTREKVRGHNNNNNKDHLNVPRSASSLCTSSSSQSAVSLSSFGSTNSSCSTTIEDDNVISNIQSNVQRRGRKRCNPLKTRLKYPNKNLPSEATISDIATSHRKSNEKTFDTSNTFQNYVRKEFESSNVYQLHGTNCDPEVFLIPVNDRRSGSFFDRVVSPNKVINFIAQHMKVYYDLSNDHDAFSSKRMAMDDNMWDNLAYIIPLLCRQMNQVLQSETIVVKVEPDCLIFGDVHGNLNDIHHIYTHCIINPRYAKYRFIFLGDYIDRGPKPIEILCFLFALKLSDPNRFILLRGNHEVLRVNRKYGFQALCEHIFEDTFLRYPIIGKLAFESFNRTFTYLPLAAIVRGTGNHSLFCCHGGIPNQKLKSDGHHRSPWTISELNALTNQYHPSLLEPTKHEGKGYRALNEILWNDPIPIRVRNKKRFINKLFYCNKKRGGHCSYFSESALTDFLDTNHLTMLIRGHQYRHCKKSGFHYDFDNRMLTVFSSSNYCGQRNTTGYVAITGSECNVMARVLRQSDESAIYSDFNILKVTINSKTKEIEEILY</sequence>
<dbReference type="EMBL" id="JAPWDV010000002">
    <property type="protein sequence ID" value="KAJ6218892.1"/>
    <property type="molecule type" value="Genomic_DNA"/>
</dbReference>
<keyword evidence="5" id="KW-1185">Reference proteome</keyword>
<evidence type="ECO:0000256" key="2">
    <source>
        <dbReference type="SAM" id="MobiDB-lite"/>
    </source>
</evidence>